<evidence type="ECO:0000313" key="2">
    <source>
        <dbReference type="Proteomes" id="UP001165064"/>
    </source>
</evidence>
<proteinExistence type="predicted"/>
<comment type="caution">
    <text evidence="1">The sequence shown here is derived from an EMBL/GenBank/DDBJ whole genome shotgun (WGS) entry which is preliminary data.</text>
</comment>
<sequence>MTFDIKLSKTTIPSYVQFLSRFPLQKLTFDPRRLFGEEDYFAVKVILSKLSPNEFVLVDFYYDLPKRWASEITKVSCFYQLSMTFIAADLAKLPKLKEVHFHIDSFDKDTMDCVNSFCCDADHVEKIVLIPEGGFEVVGDDDIPNLKAVLKEFGFKLTLELTELSVKLGFLEFELFEMRNYERIIKKLELSGEVNDEHNLEFISNLKIQQLHLMENSMKDRPIINNNCQSLVISDLASIENCEFSGLAALKQSFEVDCNLDANDGWSEYVKFHEKFRLPANLVSLTCSDWMSRSKVIQTSHSKGLKKVLFKNSGSLCRNDPIWSILPTTVKIVTSGISGYDDSKFSLCHGNLVSVMRTIIAVYT</sequence>
<accession>A0ACB5TD71</accession>
<dbReference type="EMBL" id="BSXS01006491">
    <property type="protein sequence ID" value="GME85629.1"/>
    <property type="molecule type" value="Genomic_DNA"/>
</dbReference>
<organism evidence="1 2">
    <name type="scientific">Ambrosiozyma monospora</name>
    <name type="common">Yeast</name>
    <name type="synonym">Endomycopsis monosporus</name>
    <dbReference type="NCBI Taxonomy" id="43982"/>
    <lineage>
        <taxon>Eukaryota</taxon>
        <taxon>Fungi</taxon>
        <taxon>Dikarya</taxon>
        <taxon>Ascomycota</taxon>
        <taxon>Saccharomycotina</taxon>
        <taxon>Pichiomycetes</taxon>
        <taxon>Pichiales</taxon>
        <taxon>Pichiaceae</taxon>
        <taxon>Ambrosiozyma</taxon>
    </lineage>
</organism>
<keyword evidence="2" id="KW-1185">Reference proteome</keyword>
<dbReference type="Proteomes" id="UP001165064">
    <property type="component" value="Unassembled WGS sequence"/>
</dbReference>
<evidence type="ECO:0000313" key="1">
    <source>
        <dbReference type="EMBL" id="GME85629.1"/>
    </source>
</evidence>
<gene>
    <name evidence="1" type="ORF">Amon02_000769300</name>
</gene>
<protein>
    <submittedName>
        <fullName evidence="1">Unnamed protein product</fullName>
    </submittedName>
</protein>
<reference evidence="1" key="1">
    <citation type="submission" date="2023-04" db="EMBL/GenBank/DDBJ databases">
        <title>Ambrosiozyma monospora NBRC 10751.</title>
        <authorList>
            <person name="Ichikawa N."/>
            <person name="Sato H."/>
            <person name="Tonouchi N."/>
        </authorList>
    </citation>
    <scope>NUCLEOTIDE SEQUENCE</scope>
    <source>
        <strain evidence="1">NBRC 10751</strain>
    </source>
</reference>
<name>A0ACB5TD71_AMBMO</name>